<organism evidence="1">
    <name type="scientific">Anguilla anguilla</name>
    <name type="common">European freshwater eel</name>
    <name type="synonym">Muraena anguilla</name>
    <dbReference type="NCBI Taxonomy" id="7936"/>
    <lineage>
        <taxon>Eukaryota</taxon>
        <taxon>Metazoa</taxon>
        <taxon>Chordata</taxon>
        <taxon>Craniata</taxon>
        <taxon>Vertebrata</taxon>
        <taxon>Euteleostomi</taxon>
        <taxon>Actinopterygii</taxon>
        <taxon>Neopterygii</taxon>
        <taxon>Teleostei</taxon>
        <taxon>Anguilliformes</taxon>
        <taxon>Anguillidae</taxon>
        <taxon>Anguilla</taxon>
    </lineage>
</organism>
<dbReference type="EMBL" id="GBXM01080749">
    <property type="protein sequence ID" value="JAH27828.1"/>
    <property type="molecule type" value="Transcribed_RNA"/>
</dbReference>
<reference evidence="1" key="2">
    <citation type="journal article" date="2015" name="Fish Shellfish Immunol.">
        <title>Early steps in the European eel (Anguilla anguilla)-Vibrio vulnificus interaction in the gills: Role of the RtxA13 toxin.</title>
        <authorList>
            <person name="Callol A."/>
            <person name="Pajuelo D."/>
            <person name="Ebbesson L."/>
            <person name="Teles M."/>
            <person name="MacKenzie S."/>
            <person name="Amaro C."/>
        </authorList>
    </citation>
    <scope>NUCLEOTIDE SEQUENCE</scope>
</reference>
<proteinExistence type="predicted"/>
<name>A0A0E9RHM3_ANGAN</name>
<protein>
    <submittedName>
        <fullName evidence="1">Uncharacterized protein</fullName>
    </submittedName>
</protein>
<evidence type="ECO:0000313" key="1">
    <source>
        <dbReference type="EMBL" id="JAH27828.1"/>
    </source>
</evidence>
<reference evidence="1" key="1">
    <citation type="submission" date="2014-11" db="EMBL/GenBank/DDBJ databases">
        <authorList>
            <person name="Amaro Gonzalez C."/>
        </authorList>
    </citation>
    <scope>NUCLEOTIDE SEQUENCE</scope>
</reference>
<accession>A0A0E9RHM3</accession>
<sequence>MAIYDLTKIQKNVLM</sequence>
<dbReference type="EMBL" id="GBXM01090062">
    <property type="protein sequence ID" value="JAH18515.1"/>
    <property type="molecule type" value="Transcribed_RNA"/>
</dbReference>